<organism evidence="1 2">
    <name type="scientific">Candidatus Stercoripulliclostridium merdipullorum</name>
    <dbReference type="NCBI Taxonomy" id="2840952"/>
    <lineage>
        <taxon>Bacteria</taxon>
        <taxon>Bacillati</taxon>
        <taxon>Bacillota</taxon>
        <taxon>Clostridia</taxon>
        <taxon>Eubacteriales</taxon>
        <taxon>Candidatus Stercoripulliclostridium</taxon>
    </lineage>
</organism>
<dbReference type="InterPro" id="IPR027271">
    <property type="entry name" value="Acetolactate_synth/TF_NikR_C"/>
</dbReference>
<name>A0A9D1NAJ2_9FIRM</name>
<dbReference type="InterPro" id="IPR045865">
    <property type="entry name" value="ACT-like_dom_sf"/>
</dbReference>
<evidence type="ECO:0000313" key="1">
    <source>
        <dbReference type="EMBL" id="HIU99533.1"/>
    </source>
</evidence>
<dbReference type="Proteomes" id="UP000886891">
    <property type="component" value="Unassembled WGS sequence"/>
</dbReference>
<comment type="caution">
    <text evidence="1">The sequence shown here is derived from an EMBL/GenBank/DDBJ whole genome shotgun (WGS) entry which is preliminary data.</text>
</comment>
<dbReference type="Gene3D" id="3.30.70.1150">
    <property type="entry name" value="ACT-like. Chain A, domain 2"/>
    <property type="match status" value="1"/>
</dbReference>
<dbReference type="Pfam" id="PF21699">
    <property type="entry name" value="TM1266-like"/>
    <property type="match status" value="1"/>
</dbReference>
<reference evidence="1" key="1">
    <citation type="submission" date="2020-10" db="EMBL/GenBank/DDBJ databases">
        <authorList>
            <person name="Gilroy R."/>
        </authorList>
    </citation>
    <scope>NUCLEOTIDE SEQUENCE</scope>
    <source>
        <strain evidence="1">23406</strain>
    </source>
</reference>
<accession>A0A9D1NAJ2</accession>
<dbReference type="InterPro" id="IPR023860">
    <property type="entry name" value="FeFe-hyd_TM1266"/>
</dbReference>
<dbReference type="SUPFAM" id="SSF55021">
    <property type="entry name" value="ACT-like"/>
    <property type="match status" value="1"/>
</dbReference>
<evidence type="ECO:0000313" key="2">
    <source>
        <dbReference type="Proteomes" id="UP000886891"/>
    </source>
</evidence>
<sequence length="85" mass="9141">MMKRVGVIGIIIKKDRSVVKDVQAILTEYGDLILGRMGIPDRANDIYAITLVVEGENEALSALTGKLGRIDNIAVKSAVTSVTIE</sequence>
<protein>
    <submittedName>
        <fullName evidence="1">CopG family transcriptional regulator</fullName>
    </submittedName>
</protein>
<proteinExistence type="predicted"/>
<reference evidence="1" key="2">
    <citation type="journal article" date="2021" name="PeerJ">
        <title>Extensive microbial diversity within the chicken gut microbiome revealed by metagenomics and culture.</title>
        <authorList>
            <person name="Gilroy R."/>
            <person name="Ravi A."/>
            <person name="Getino M."/>
            <person name="Pursley I."/>
            <person name="Horton D.L."/>
            <person name="Alikhan N.F."/>
            <person name="Baker D."/>
            <person name="Gharbi K."/>
            <person name="Hall N."/>
            <person name="Watson M."/>
            <person name="Adriaenssens E.M."/>
            <person name="Foster-Nyarko E."/>
            <person name="Jarju S."/>
            <person name="Secka A."/>
            <person name="Antonio M."/>
            <person name="Oren A."/>
            <person name="Chaudhuri R.R."/>
            <person name="La Ragione R."/>
            <person name="Hildebrand F."/>
            <person name="Pallen M.J."/>
        </authorList>
    </citation>
    <scope>NUCLEOTIDE SEQUENCE</scope>
    <source>
        <strain evidence="1">23406</strain>
    </source>
</reference>
<gene>
    <name evidence="1" type="ORF">IAB14_00270</name>
</gene>
<dbReference type="AlphaFoldDB" id="A0A9D1NAJ2"/>
<dbReference type="NCBIfam" id="TIGR03959">
    <property type="entry name" value="hyd_TM1266"/>
    <property type="match status" value="1"/>
</dbReference>
<dbReference type="EMBL" id="DVOH01000003">
    <property type="protein sequence ID" value="HIU99533.1"/>
    <property type="molecule type" value="Genomic_DNA"/>
</dbReference>